<feature type="domain" description="TF-B3" evidence="6">
    <location>
        <begin position="233"/>
        <end position="332"/>
    </location>
</feature>
<dbReference type="InterPro" id="IPR015300">
    <property type="entry name" value="DNA-bd_pseudobarrel_sf"/>
</dbReference>
<comment type="caution">
    <text evidence="7">The sequence shown here is derived from an EMBL/GenBank/DDBJ whole genome shotgun (WGS) entry which is preliminary data.</text>
</comment>
<dbReference type="SMART" id="SM01019">
    <property type="entry name" value="B3"/>
    <property type="match status" value="2"/>
</dbReference>
<protein>
    <recommendedName>
        <fullName evidence="6">TF-B3 domain-containing protein</fullName>
    </recommendedName>
</protein>
<dbReference type="AlphaFoldDB" id="A0A8T0IXC6"/>
<evidence type="ECO:0000313" key="7">
    <source>
        <dbReference type="EMBL" id="KAG0588390.1"/>
    </source>
</evidence>
<evidence type="ECO:0000313" key="8">
    <source>
        <dbReference type="Proteomes" id="UP000822688"/>
    </source>
</evidence>
<dbReference type="InterPro" id="IPR003340">
    <property type="entry name" value="B3_DNA-bd"/>
</dbReference>
<keyword evidence="2" id="KW-0238">DNA-binding</keyword>
<name>A0A8T0IXC6_CERPU</name>
<keyword evidence="1" id="KW-0805">Transcription regulation</keyword>
<feature type="domain" description="TF-B3" evidence="6">
    <location>
        <begin position="67"/>
        <end position="171"/>
    </location>
</feature>
<dbReference type="Proteomes" id="UP000822688">
    <property type="component" value="Chromosome 2"/>
</dbReference>
<accession>A0A8T0IXC6</accession>
<reference evidence="7" key="1">
    <citation type="submission" date="2020-06" db="EMBL/GenBank/DDBJ databases">
        <title>WGS assembly of Ceratodon purpureus strain R40.</title>
        <authorList>
            <person name="Carey S.B."/>
            <person name="Jenkins J."/>
            <person name="Shu S."/>
            <person name="Lovell J.T."/>
            <person name="Sreedasyam A."/>
            <person name="Maumus F."/>
            <person name="Tiley G.P."/>
            <person name="Fernandez-Pozo N."/>
            <person name="Barry K."/>
            <person name="Chen C."/>
            <person name="Wang M."/>
            <person name="Lipzen A."/>
            <person name="Daum C."/>
            <person name="Saski C.A."/>
            <person name="Payton A.C."/>
            <person name="Mcbreen J.C."/>
            <person name="Conrad R.E."/>
            <person name="Kollar L.M."/>
            <person name="Olsson S."/>
            <person name="Huttunen S."/>
            <person name="Landis J.B."/>
            <person name="Wickett N.J."/>
            <person name="Johnson M.G."/>
            <person name="Rensing S.A."/>
            <person name="Grimwood J."/>
            <person name="Schmutz J."/>
            <person name="Mcdaniel S.F."/>
        </authorList>
    </citation>
    <scope>NUCLEOTIDE SEQUENCE</scope>
    <source>
        <strain evidence="7">R40</strain>
    </source>
</reference>
<dbReference type="GO" id="GO:0003677">
    <property type="term" value="F:DNA binding"/>
    <property type="evidence" value="ECO:0007669"/>
    <property type="project" value="UniProtKB-KW"/>
</dbReference>
<feature type="compositionally biased region" description="Basic residues" evidence="5">
    <location>
        <begin position="193"/>
        <end position="202"/>
    </location>
</feature>
<sequence length="339" mass="37854">MFISLFEFPGVSAAAILSAGFLECVICAMKHRKRALEENSRLNSNKVVPIEDECPCYDIVTGLILCNIPQFTEVMPVSHGVVKIPDGFVLEHRDLIGRKVVLEPTDAKGRVFEVLLTTKIVDKIVGKHQSALSFGTGWREFRAESQVEEGDLLIFALVLSSHFVVYILRGHIEVAKRAMASYFTVPPPTSRSQFRKSSKPRRVVQEKPQEETPETEDNPVAEKNRHSYFVRRLHANAFAKGGKRTRTFEFPQAFLRSHATEVGDTVEFVVSSSRQVWPIETFSVSASNGTVRVFLSTGWLQFLEDNGLQQGDDIAIALVGHSKFLVTIVARASDKTCSE</sequence>
<evidence type="ECO:0000256" key="3">
    <source>
        <dbReference type="ARBA" id="ARBA00023163"/>
    </source>
</evidence>
<dbReference type="Pfam" id="PF02362">
    <property type="entry name" value="B3"/>
    <property type="match status" value="2"/>
</dbReference>
<keyword evidence="3" id="KW-0804">Transcription</keyword>
<keyword evidence="4" id="KW-0539">Nucleus</keyword>
<evidence type="ECO:0000259" key="6">
    <source>
        <dbReference type="PROSITE" id="PS50863"/>
    </source>
</evidence>
<dbReference type="PROSITE" id="PS50863">
    <property type="entry name" value="B3"/>
    <property type="match status" value="2"/>
</dbReference>
<keyword evidence="8" id="KW-1185">Reference proteome</keyword>
<proteinExistence type="predicted"/>
<dbReference type="InterPro" id="IPR044837">
    <property type="entry name" value="REM16-like"/>
</dbReference>
<evidence type="ECO:0000256" key="1">
    <source>
        <dbReference type="ARBA" id="ARBA00023015"/>
    </source>
</evidence>
<dbReference type="CDD" id="cd10017">
    <property type="entry name" value="B3_DNA"/>
    <property type="match status" value="2"/>
</dbReference>
<dbReference type="SUPFAM" id="SSF101936">
    <property type="entry name" value="DNA-binding pseudobarrel domain"/>
    <property type="match status" value="2"/>
</dbReference>
<dbReference type="EMBL" id="CM026422">
    <property type="protein sequence ID" value="KAG0588390.1"/>
    <property type="molecule type" value="Genomic_DNA"/>
</dbReference>
<feature type="region of interest" description="Disordered" evidence="5">
    <location>
        <begin position="186"/>
        <end position="221"/>
    </location>
</feature>
<dbReference type="Gene3D" id="2.40.330.10">
    <property type="entry name" value="DNA-binding pseudobarrel domain"/>
    <property type="match status" value="2"/>
</dbReference>
<evidence type="ECO:0000256" key="4">
    <source>
        <dbReference type="ARBA" id="ARBA00023242"/>
    </source>
</evidence>
<dbReference type="PANTHER" id="PTHR31391">
    <property type="entry name" value="B3 DOMAIN-CONTAINING PROTEIN OS11G0197600-RELATED"/>
    <property type="match status" value="1"/>
</dbReference>
<evidence type="ECO:0000256" key="2">
    <source>
        <dbReference type="ARBA" id="ARBA00023125"/>
    </source>
</evidence>
<dbReference type="PANTHER" id="PTHR31391:SF4">
    <property type="entry name" value="B3 DOMAIN-CONTAINING PROTEIN OS03G0184500"/>
    <property type="match status" value="1"/>
</dbReference>
<gene>
    <name evidence="7" type="ORF">KC19_2G240000</name>
</gene>
<evidence type="ECO:0000256" key="5">
    <source>
        <dbReference type="SAM" id="MobiDB-lite"/>
    </source>
</evidence>
<organism evidence="7 8">
    <name type="scientific">Ceratodon purpureus</name>
    <name type="common">Fire moss</name>
    <name type="synonym">Dicranum purpureum</name>
    <dbReference type="NCBI Taxonomy" id="3225"/>
    <lineage>
        <taxon>Eukaryota</taxon>
        <taxon>Viridiplantae</taxon>
        <taxon>Streptophyta</taxon>
        <taxon>Embryophyta</taxon>
        <taxon>Bryophyta</taxon>
        <taxon>Bryophytina</taxon>
        <taxon>Bryopsida</taxon>
        <taxon>Dicranidae</taxon>
        <taxon>Pseudoditrichales</taxon>
        <taxon>Ditrichaceae</taxon>
        <taxon>Ceratodon</taxon>
    </lineage>
</organism>